<dbReference type="SMART" id="SM01265">
    <property type="entry name" value="Mab-21"/>
    <property type="match status" value="1"/>
</dbReference>
<sequence length="402" mass="47349">MAYLNGLFQYFYKENVEMDITETRRNSRFVKVIVEEILKYVHSADQRFSINKESVGSFHSYTKVSEADEFDFSVVFDTGMKHQWLHLHQKPFYELDSKTKKVIHSQNPLPRMLLKFPLLVNISVQKWKPQGLNEGPNCVTMGDFIVPILVKRQFKTLVCAAVDHINKTRTLSYHSYQVIVQNLNESPAITIIIRQLEGDDISIDMAPLLKLQLPFQSEMRWQPDFGWPIPGAKWPSSEKVHQMFAVGINLVTTDLLYWKLSFATCERELLKDIDKDGTCRRKSLRIIKRLRELIWCPTEVTDGLTSYHLTNILFLECDRYPEKHQWRMCLLGERILSMLGRLLEHIKEKHLPQYFNRRMNLFVKKSHQSLDRAGIYIKQFIDQPEKYLNNQLCNDDTEKCKD</sequence>
<evidence type="ECO:0000256" key="4">
    <source>
        <dbReference type="ARBA" id="ARBA00022695"/>
    </source>
</evidence>
<accession>A0A6J8C9D3</accession>
<organism evidence="11 12">
    <name type="scientific">Mytilus coruscus</name>
    <name type="common">Sea mussel</name>
    <dbReference type="NCBI Taxonomy" id="42192"/>
    <lineage>
        <taxon>Eukaryota</taxon>
        <taxon>Metazoa</taxon>
        <taxon>Spiralia</taxon>
        <taxon>Lophotrochozoa</taxon>
        <taxon>Mollusca</taxon>
        <taxon>Bivalvia</taxon>
        <taxon>Autobranchia</taxon>
        <taxon>Pteriomorphia</taxon>
        <taxon>Mytilida</taxon>
        <taxon>Mytiloidea</taxon>
        <taxon>Mytilidae</taxon>
        <taxon>Mytilinae</taxon>
        <taxon>Mytilus</taxon>
    </lineage>
</organism>
<comment type="cofactor">
    <cofactor evidence="1">
        <name>Mg(2+)</name>
        <dbReference type="ChEBI" id="CHEBI:18420"/>
    </cofactor>
</comment>
<feature type="domain" description="Mab-21-like HhH/H2TH-like" evidence="10">
    <location>
        <begin position="279"/>
        <end position="373"/>
    </location>
</feature>
<dbReference type="GO" id="GO:0016779">
    <property type="term" value="F:nucleotidyltransferase activity"/>
    <property type="evidence" value="ECO:0007669"/>
    <property type="project" value="UniProtKB-KW"/>
</dbReference>
<evidence type="ECO:0000259" key="9">
    <source>
        <dbReference type="Pfam" id="PF03281"/>
    </source>
</evidence>
<evidence type="ECO:0000259" key="10">
    <source>
        <dbReference type="Pfam" id="PF20266"/>
    </source>
</evidence>
<evidence type="ECO:0000313" key="12">
    <source>
        <dbReference type="Proteomes" id="UP000507470"/>
    </source>
</evidence>
<name>A0A6J8C9D3_MYTCO</name>
<dbReference type="Pfam" id="PF03281">
    <property type="entry name" value="Mab-21"/>
    <property type="match status" value="1"/>
</dbReference>
<proteinExistence type="inferred from homology"/>
<keyword evidence="5" id="KW-0479">Metal-binding</keyword>
<feature type="domain" description="Mab-21-like nucleotidyltransferase" evidence="9">
    <location>
        <begin position="62"/>
        <end position="271"/>
    </location>
</feature>
<evidence type="ECO:0000256" key="8">
    <source>
        <dbReference type="ARBA" id="ARBA00022842"/>
    </source>
</evidence>
<comment type="similarity">
    <text evidence="2">Belongs to the mab-21 family.</text>
</comment>
<dbReference type="AlphaFoldDB" id="A0A6J8C9D3"/>
<evidence type="ECO:0000256" key="6">
    <source>
        <dbReference type="ARBA" id="ARBA00022741"/>
    </source>
</evidence>
<dbReference type="OrthoDB" id="6063499at2759"/>
<keyword evidence="7" id="KW-0067">ATP-binding</keyword>
<evidence type="ECO:0000313" key="11">
    <source>
        <dbReference type="EMBL" id="CAC5391704.1"/>
    </source>
</evidence>
<evidence type="ECO:0000256" key="7">
    <source>
        <dbReference type="ARBA" id="ARBA00022840"/>
    </source>
</evidence>
<gene>
    <name evidence="11" type="ORF">MCOR_26700</name>
</gene>
<dbReference type="Pfam" id="PF20266">
    <property type="entry name" value="Mab-21_C"/>
    <property type="match status" value="1"/>
</dbReference>
<keyword evidence="8" id="KW-0460">Magnesium</keyword>
<reference evidence="11 12" key="1">
    <citation type="submission" date="2020-06" db="EMBL/GenBank/DDBJ databases">
        <authorList>
            <person name="Li R."/>
            <person name="Bekaert M."/>
        </authorList>
    </citation>
    <scope>NUCLEOTIDE SEQUENCE [LARGE SCALE GENOMIC DNA]</scope>
    <source>
        <strain evidence="12">wild</strain>
    </source>
</reference>
<dbReference type="Gene3D" id="3.30.460.90">
    <property type="match status" value="1"/>
</dbReference>
<dbReference type="GO" id="GO:0005524">
    <property type="term" value="F:ATP binding"/>
    <property type="evidence" value="ECO:0007669"/>
    <property type="project" value="UniProtKB-KW"/>
</dbReference>
<evidence type="ECO:0000256" key="5">
    <source>
        <dbReference type="ARBA" id="ARBA00022723"/>
    </source>
</evidence>
<dbReference type="Gene3D" id="1.10.1410.40">
    <property type="match status" value="1"/>
</dbReference>
<dbReference type="InterPro" id="IPR024810">
    <property type="entry name" value="MAB21L/cGLR"/>
</dbReference>
<keyword evidence="12" id="KW-1185">Reference proteome</keyword>
<keyword evidence="3" id="KW-0808">Transferase</keyword>
<dbReference type="EMBL" id="CACVKT020004820">
    <property type="protein sequence ID" value="CAC5391704.1"/>
    <property type="molecule type" value="Genomic_DNA"/>
</dbReference>
<evidence type="ECO:0000256" key="3">
    <source>
        <dbReference type="ARBA" id="ARBA00022679"/>
    </source>
</evidence>
<evidence type="ECO:0000256" key="1">
    <source>
        <dbReference type="ARBA" id="ARBA00001946"/>
    </source>
</evidence>
<keyword evidence="6" id="KW-0547">Nucleotide-binding</keyword>
<dbReference type="Proteomes" id="UP000507470">
    <property type="component" value="Unassembled WGS sequence"/>
</dbReference>
<dbReference type="PANTHER" id="PTHR10656">
    <property type="entry name" value="CELL FATE DETERMINING PROTEIN MAB21-RELATED"/>
    <property type="match status" value="1"/>
</dbReference>
<keyword evidence="4" id="KW-0548">Nucleotidyltransferase</keyword>
<dbReference type="PANTHER" id="PTHR10656:SF42">
    <property type="entry name" value="CYCLIC GMP-AMP SYNTHASE-LIKE PROTEIN-RELATED"/>
    <property type="match status" value="1"/>
</dbReference>
<protein>
    <submittedName>
        <fullName evidence="11">Uncharacterized protein</fullName>
    </submittedName>
</protein>
<dbReference type="InterPro" id="IPR046906">
    <property type="entry name" value="Mab-21_HhH/H2TH-like"/>
</dbReference>
<evidence type="ECO:0000256" key="2">
    <source>
        <dbReference type="ARBA" id="ARBA00008307"/>
    </source>
</evidence>
<dbReference type="InterPro" id="IPR046903">
    <property type="entry name" value="Mab-21-like_nuc_Trfase"/>
</dbReference>
<dbReference type="GO" id="GO:0046872">
    <property type="term" value="F:metal ion binding"/>
    <property type="evidence" value="ECO:0007669"/>
    <property type="project" value="UniProtKB-KW"/>
</dbReference>